<name>A0A0K0EC23_STRER</name>
<dbReference type="Pfam" id="PF13843">
    <property type="entry name" value="DDE_Tnp_1_7"/>
    <property type="match status" value="1"/>
</dbReference>
<protein>
    <submittedName>
        <fullName evidence="2">DDE_Tnp_1_7 domain-containing protein</fullName>
    </submittedName>
</protein>
<dbReference type="WBParaSite" id="SSTP_0000703700.1">
    <property type="protein sequence ID" value="SSTP_0000703700.1"/>
    <property type="gene ID" value="SSTP_0000703700"/>
</dbReference>
<organism evidence="2">
    <name type="scientific">Strongyloides stercoralis</name>
    <name type="common">Threadworm</name>
    <dbReference type="NCBI Taxonomy" id="6248"/>
    <lineage>
        <taxon>Eukaryota</taxon>
        <taxon>Metazoa</taxon>
        <taxon>Ecdysozoa</taxon>
        <taxon>Nematoda</taxon>
        <taxon>Chromadorea</taxon>
        <taxon>Rhabditida</taxon>
        <taxon>Tylenchina</taxon>
        <taxon>Panagrolaimomorpha</taxon>
        <taxon>Strongyloidoidea</taxon>
        <taxon>Strongyloididae</taxon>
        <taxon>Strongyloides</taxon>
    </lineage>
</organism>
<dbReference type="PANTHER" id="PTHR47272:SF1">
    <property type="entry name" value="PIGGYBAC TRANSPOSABLE ELEMENT-DERIVED PROTEIN 3-LIKE"/>
    <property type="match status" value="1"/>
</dbReference>
<accession>A0A0K0EC23</accession>
<reference evidence="2" key="1">
    <citation type="submission" date="2015-08" db="UniProtKB">
        <authorList>
            <consortium name="WormBaseParasite"/>
        </authorList>
    </citation>
    <scope>IDENTIFICATION</scope>
</reference>
<dbReference type="STRING" id="6248.A0A0K0EC23"/>
<evidence type="ECO:0000313" key="2">
    <source>
        <dbReference type="WBParaSite" id="SSTP_0000703700.1"/>
    </source>
</evidence>
<dbReference type="PANTHER" id="PTHR47272">
    <property type="entry name" value="DDE_TNP_1_7 DOMAIN-CONTAINING PROTEIN"/>
    <property type="match status" value="1"/>
</dbReference>
<feature type="domain" description="PiggyBac transposable element-derived protein" evidence="1">
    <location>
        <begin position="147"/>
        <end position="212"/>
    </location>
</feature>
<proteinExistence type="predicted"/>
<evidence type="ECO:0000259" key="1">
    <source>
        <dbReference type="Pfam" id="PF13843"/>
    </source>
</evidence>
<dbReference type="AlphaFoldDB" id="A0A0K0EC23"/>
<sequence length="214" mass="24880">MDSKNCYSLKRKNKYSNRVVRIIKNAENSEDSELDASDDEPDKVLAPDFYCDDIANKFIENEWLSETDLEDNESISDFENNEHFEDKENILPASDNVPQPERFEKKLAPNQKRNEQIISWKSGGEVNYPIPTWKGCMPPPCIDEPGTPLFYFKQMISENLLNNIVDQSNLYAIQKNVNKPLGLTLSELEKFIGITMLMSIYKLPRTHMFWKMET</sequence>
<dbReference type="InterPro" id="IPR029526">
    <property type="entry name" value="PGBD"/>
</dbReference>